<sequence length="173" mass="19069">MAETYVDPTLAPVLASTGDERAVLESFLDFHRSVVLRKVRGLSDAEAARRLVPSATTLAGMLRHLAMVERNWFPCLLAPEPGDVYLTREEDAVASFVLEPGDTVEHLATAYEQACVRSRAVAARFDLDHVVPHPQLGQVSLRWIFVHMIEETARHAGHTDILRELTDGSTGAV</sequence>
<dbReference type="InterPro" id="IPR007061">
    <property type="entry name" value="MST-like"/>
</dbReference>
<gene>
    <name evidence="1" type="ORF">ACFQZ8_28260</name>
</gene>
<name>A0ABW3AA04_9ACTN</name>
<dbReference type="Pfam" id="PF04978">
    <property type="entry name" value="MST"/>
    <property type="match status" value="1"/>
</dbReference>
<dbReference type="SUPFAM" id="SSF109854">
    <property type="entry name" value="DinB/YfiT-like putative metalloenzymes"/>
    <property type="match status" value="1"/>
</dbReference>
<proteinExistence type="predicted"/>
<dbReference type="Proteomes" id="UP001597053">
    <property type="component" value="Unassembled WGS sequence"/>
</dbReference>
<dbReference type="EMBL" id="JBHTHM010002278">
    <property type="protein sequence ID" value="MFD0787818.1"/>
    <property type="molecule type" value="Genomic_DNA"/>
</dbReference>
<reference evidence="2" key="1">
    <citation type="journal article" date="2019" name="Int. J. Syst. Evol. Microbiol.">
        <title>The Global Catalogue of Microorganisms (GCM) 10K type strain sequencing project: providing services to taxonomists for standard genome sequencing and annotation.</title>
        <authorList>
            <consortium name="The Broad Institute Genomics Platform"/>
            <consortium name="The Broad Institute Genome Sequencing Center for Infectious Disease"/>
            <person name="Wu L."/>
            <person name="Ma J."/>
        </authorList>
    </citation>
    <scope>NUCLEOTIDE SEQUENCE [LARGE SCALE GENOMIC DNA]</scope>
    <source>
        <strain evidence="2">JCM 32148</strain>
    </source>
</reference>
<protein>
    <submittedName>
        <fullName evidence="1">DinB family protein</fullName>
    </submittedName>
</protein>
<dbReference type="Gene3D" id="1.20.120.450">
    <property type="entry name" value="dinb family like domain"/>
    <property type="match status" value="1"/>
</dbReference>
<accession>A0ABW3AA04</accession>
<keyword evidence="2" id="KW-1185">Reference proteome</keyword>
<organism evidence="1 2">
    <name type="scientific">Micromonospora azadirachtae</name>
    <dbReference type="NCBI Taxonomy" id="1970735"/>
    <lineage>
        <taxon>Bacteria</taxon>
        <taxon>Bacillati</taxon>
        <taxon>Actinomycetota</taxon>
        <taxon>Actinomycetes</taxon>
        <taxon>Micromonosporales</taxon>
        <taxon>Micromonosporaceae</taxon>
        <taxon>Micromonospora</taxon>
    </lineage>
</organism>
<evidence type="ECO:0000313" key="1">
    <source>
        <dbReference type="EMBL" id="MFD0787818.1"/>
    </source>
</evidence>
<evidence type="ECO:0000313" key="2">
    <source>
        <dbReference type="Proteomes" id="UP001597053"/>
    </source>
</evidence>
<dbReference type="InterPro" id="IPR034660">
    <property type="entry name" value="DinB/YfiT-like"/>
</dbReference>
<comment type="caution">
    <text evidence="1">The sequence shown here is derived from an EMBL/GenBank/DDBJ whole genome shotgun (WGS) entry which is preliminary data.</text>
</comment>